<keyword evidence="4" id="KW-1185">Reference proteome</keyword>
<evidence type="ECO:0000313" key="4">
    <source>
        <dbReference type="Proteomes" id="UP000431533"/>
    </source>
</evidence>
<dbReference type="PANTHER" id="PTHR10963:SF53">
    <property type="entry name" value="GH16 DOMAIN-CONTAINING PROTEIN"/>
    <property type="match status" value="1"/>
</dbReference>
<dbReference type="PANTHER" id="PTHR10963">
    <property type="entry name" value="GLYCOSYL HYDROLASE-RELATED"/>
    <property type="match status" value="1"/>
</dbReference>
<dbReference type="RefSeq" id="XP_031006472.1">
    <property type="nucleotide sequence ID" value="XM_031149831.1"/>
</dbReference>
<dbReference type="PROSITE" id="PS51762">
    <property type="entry name" value="GH16_2"/>
    <property type="match status" value="1"/>
</dbReference>
<feature type="region of interest" description="Disordered" evidence="1">
    <location>
        <begin position="14"/>
        <end position="114"/>
    </location>
</feature>
<dbReference type="SUPFAM" id="SSF49899">
    <property type="entry name" value="Concanavalin A-like lectins/glucanases"/>
    <property type="match status" value="1"/>
</dbReference>
<feature type="compositionally biased region" description="Low complexity" evidence="1">
    <location>
        <begin position="35"/>
        <end position="66"/>
    </location>
</feature>
<dbReference type="Gene3D" id="2.60.120.200">
    <property type="match status" value="1"/>
</dbReference>
<feature type="compositionally biased region" description="Low complexity" evidence="1">
    <location>
        <begin position="83"/>
        <end position="110"/>
    </location>
</feature>
<feature type="domain" description="GH16" evidence="2">
    <location>
        <begin position="71"/>
        <end position="362"/>
    </location>
</feature>
<feature type="compositionally biased region" description="Pro residues" evidence="1">
    <location>
        <begin position="67"/>
        <end position="82"/>
    </location>
</feature>
<dbReference type="EMBL" id="QGMH01000044">
    <property type="protein sequence ID" value="TVY27684.1"/>
    <property type="molecule type" value="Genomic_DNA"/>
</dbReference>
<protein>
    <submittedName>
        <fullName evidence="3">Beta-glucanase</fullName>
    </submittedName>
</protein>
<dbReference type="InterPro" id="IPR050546">
    <property type="entry name" value="Glycosyl_Hydrlase_16"/>
</dbReference>
<dbReference type="GO" id="GO:0005975">
    <property type="term" value="P:carbohydrate metabolic process"/>
    <property type="evidence" value="ECO:0007669"/>
    <property type="project" value="InterPro"/>
</dbReference>
<organism evidence="3 4">
    <name type="scientific">Lachnellula hyalina</name>
    <dbReference type="NCBI Taxonomy" id="1316788"/>
    <lineage>
        <taxon>Eukaryota</taxon>
        <taxon>Fungi</taxon>
        <taxon>Dikarya</taxon>
        <taxon>Ascomycota</taxon>
        <taxon>Pezizomycotina</taxon>
        <taxon>Leotiomycetes</taxon>
        <taxon>Helotiales</taxon>
        <taxon>Lachnaceae</taxon>
        <taxon>Lachnellula</taxon>
    </lineage>
</organism>
<reference evidence="3 4" key="1">
    <citation type="submission" date="2018-05" db="EMBL/GenBank/DDBJ databases">
        <title>Genome sequencing and assembly of the regulated plant pathogen Lachnellula willkommii and related sister species for the development of diagnostic species identification markers.</title>
        <authorList>
            <person name="Giroux E."/>
            <person name="Bilodeau G."/>
        </authorList>
    </citation>
    <scope>NUCLEOTIDE SEQUENCE [LARGE SCALE GENOMIC DNA]</scope>
    <source>
        <strain evidence="3 4">CBS 185.66</strain>
    </source>
</reference>
<evidence type="ECO:0000256" key="1">
    <source>
        <dbReference type="SAM" id="MobiDB-lite"/>
    </source>
</evidence>
<name>A0A8H8TYY1_9HELO</name>
<dbReference type="Proteomes" id="UP000431533">
    <property type="component" value="Unassembled WGS sequence"/>
</dbReference>
<dbReference type="InterPro" id="IPR013320">
    <property type="entry name" value="ConA-like_dom_sf"/>
</dbReference>
<dbReference type="GeneID" id="41985075"/>
<accession>A0A8H8TYY1</accession>
<dbReference type="CDD" id="cd08023">
    <property type="entry name" value="GH16_laminarinase_like"/>
    <property type="match status" value="1"/>
</dbReference>
<sequence length="362" mass="40419">MSFLEGLLNKGKAKLKELSDSHPPSQSYPGNQSHQGYNQPPQGYNQQPQYYAPQSQYQNYPPQQQFSPPPPEYNNLPPPPIPSSTRPGSTSTPPIPSSTRPTPTPSQSAPYWQPTFNPSIPISQLFQQETGAHGWGNNEVQNYTADAHNCFFTPNNQLVLRGIVSSNKHTSARLVSHQKLGRQRGCLSATLKAPCAAGIWPAFWLLPAAPFAWPNDGEIDIFESWNGDCVNHSCLHWGHYNGEDWNKHRVWETPIFDMPHREVRVALAWAQDEDRDGAGGKLVWYLDGMAVMKAPISEGMRRLSDWKVIINVAMGGNVCGGRLPVDGTYDFVVRDLAFYDAPVGGWDGFERDFLNTREGKTM</sequence>
<dbReference type="AlphaFoldDB" id="A0A8H8TYY1"/>
<evidence type="ECO:0000259" key="2">
    <source>
        <dbReference type="PROSITE" id="PS51762"/>
    </source>
</evidence>
<dbReference type="OrthoDB" id="192832at2759"/>
<dbReference type="Pfam" id="PF26113">
    <property type="entry name" value="GH16_XgeA"/>
    <property type="match status" value="1"/>
</dbReference>
<feature type="compositionally biased region" description="Polar residues" evidence="1">
    <location>
        <begin position="22"/>
        <end position="34"/>
    </location>
</feature>
<gene>
    <name evidence="3" type="primary">bglA</name>
    <name evidence="3" type="ORF">LHYA1_G004877</name>
</gene>
<evidence type="ECO:0000313" key="3">
    <source>
        <dbReference type="EMBL" id="TVY27684.1"/>
    </source>
</evidence>
<proteinExistence type="predicted"/>
<dbReference type="InterPro" id="IPR000757">
    <property type="entry name" value="Beta-glucanase-like"/>
</dbReference>
<dbReference type="GO" id="GO:0004553">
    <property type="term" value="F:hydrolase activity, hydrolyzing O-glycosyl compounds"/>
    <property type="evidence" value="ECO:0007669"/>
    <property type="project" value="InterPro"/>
</dbReference>
<comment type="caution">
    <text evidence="3">The sequence shown here is derived from an EMBL/GenBank/DDBJ whole genome shotgun (WGS) entry which is preliminary data.</text>
</comment>